<dbReference type="Proteomes" id="UP001156870">
    <property type="component" value="Unassembled WGS sequence"/>
</dbReference>
<evidence type="ECO:0008006" key="4">
    <source>
        <dbReference type="Google" id="ProtNLM"/>
    </source>
</evidence>
<feature type="region of interest" description="Disordered" evidence="1">
    <location>
        <begin position="656"/>
        <end position="710"/>
    </location>
</feature>
<gene>
    <name evidence="2" type="ORF">GCM10007877_39830</name>
</gene>
<evidence type="ECO:0000256" key="1">
    <source>
        <dbReference type="SAM" id="MobiDB-lite"/>
    </source>
</evidence>
<reference evidence="2 3" key="1">
    <citation type="journal article" date="2014" name="Int. J. Syst. Evol. Microbiol.">
        <title>Complete genome sequence of Corynebacterium casei LMG S-19264T (=DSM 44701T), isolated from a smear-ripened cheese.</title>
        <authorList>
            <consortium name="US DOE Joint Genome Institute (JGI-PGF)"/>
            <person name="Walter F."/>
            <person name="Albersmeier A."/>
            <person name="Kalinowski J."/>
            <person name="Ruckert C."/>
        </authorList>
    </citation>
    <scope>NUCLEOTIDE SEQUENCE [LARGE SCALE GENOMIC DNA]</scope>
    <source>
        <strain evidence="2 3">NBRC 110095</strain>
    </source>
</reference>
<evidence type="ECO:0000313" key="3">
    <source>
        <dbReference type="Proteomes" id="UP001156870"/>
    </source>
</evidence>
<feature type="compositionally biased region" description="Basic and acidic residues" evidence="1">
    <location>
        <begin position="130"/>
        <end position="144"/>
    </location>
</feature>
<feature type="compositionally biased region" description="Low complexity" evidence="1">
    <location>
        <begin position="1"/>
        <end position="19"/>
    </location>
</feature>
<dbReference type="InterPro" id="IPR038607">
    <property type="entry name" value="PhoD-like_sf"/>
</dbReference>
<sequence length="710" mass="81526">MTDIDTPTNTDTFNKNTDTQPHNISESVPPMIVAGPILRRLLPNQLVLWIFTTDSRSWNLSLFEPGSDTAFLSRDLIAHTETNNSHPEHTQIQVGTHGFIHFINVHFDQPLPEDTVIEYDLNSRSLNKKNNNDNKNNHNEREEKTAYSISLTKELPHLSYLEQNNSVNKSTTGRPSFIIKTTLSDVVHGSCRKPHFKGDDNLLQADCLIERSFKSDDNASSRPDLLLMTGDQIYADDVAGPTLVAIHQVIQRLGLYNEQWEGATINDSTSLFSSPECYYRRDTLLPKTHENRDLYERFYKGARKPIFTSVYAKNHLITLSEVLAMYLLVWSPVPWQWVDLDNTALTEPSTEEEIQQLYAKEKAVIERFVEGLPQVQRAMAHLPVYMIFDDHDITDDWNLHRAWEESAYGNPFSKRIIGNALIGYWLMQGWGNHPEAFSLETTESVLNLFQHHQTPHYKNHDDLIDHLLAIQEWDYTVPTFPKLVVLDTRTNRWRSESNAEKPSGLMDWEMLSKLQQELIHEESVIMVSAAPIFGVKFIETIQKIFTFLGQALVVDAESWMAHPGTANVILNIFRHPKTPQHFIILSGDVHYSFAYNVKIRFSKSSPSIWQITCSGLKNRFPDKLLTVFDYLDRVLYASQSPLNWFTKRRSMKIKARKPISLSQQEQKPTAGHLLNTGGLGRVRINTEGEHRGRPESITVLHGENKEEIFQ</sequence>
<feature type="compositionally biased region" description="Basic and acidic residues" evidence="1">
    <location>
        <begin position="684"/>
        <end position="694"/>
    </location>
</feature>
<dbReference type="RefSeq" id="WP_232594560.1">
    <property type="nucleotide sequence ID" value="NZ_BSPD01000103.1"/>
</dbReference>
<dbReference type="SUPFAM" id="SSF56300">
    <property type="entry name" value="Metallo-dependent phosphatases"/>
    <property type="match status" value="1"/>
</dbReference>
<dbReference type="AlphaFoldDB" id="A0AA37WNN1"/>
<proteinExistence type="predicted"/>
<accession>A0AA37WNN1</accession>
<comment type="caution">
    <text evidence="2">The sequence shown here is derived from an EMBL/GenBank/DDBJ whole genome shotgun (WGS) entry which is preliminary data.</text>
</comment>
<dbReference type="PANTHER" id="PTHR37031">
    <property type="entry name" value="METALLOPHOSPHATASE BINDING DOMAIN PROTEIN"/>
    <property type="match status" value="1"/>
</dbReference>
<dbReference type="InterPro" id="IPR029052">
    <property type="entry name" value="Metallo-depent_PP-like"/>
</dbReference>
<dbReference type="EMBL" id="BSPD01000103">
    <property type="protein sequence ID" value="GLS28264.1"/>
    <property type="molecule type" value="Genomic_DNA"/>
</dbReference>
<dbReference type="CDD" id="cd07389">
    <property type="entry name" value="MPP_PhoD"/>
    <property type="match status" value="1"/>
</dbReference>
<dbReference type="InterPro" id="IPR018946">
    <property type="entry name" value="PhoD-like_MPP"/>
</dbReference>
<dbReference type="Gene3D" id="3.60.21.70">
    <property type="entry name" value="PhoD-like phosphatase"/>
    <property type="match status" value="1"/>
</dbReference>
<name>A0AA37WNN1_9GAMM</name>
<feature type="region of interest" description="Disordered" evidence="1">
    <location>
        <begin position="1"/>
        <end position="26"/>
    </location>
</feature>
<organism evidence="2 3">
    <name type="scientific">Marinibactrum halimedae</name>
    <dbReference type="NCBI Taxonomy" id="1444977"/>
    <lineage>
        <taxon>Bacteria</taxon>
        <taxon>Pseudomonadati</taxon>
        <taxon>Pseudomonadota</taxon>
        <taxon>Gammaproteobacteria</taxon>
        <taxon>Cellvibrionales</taxon>
        <taxon>Cellvibrionaceae</taxon>
        <taxon>Marinibactrum</taxon>
    </lineage>
</organism>
<protein>
    <recommendedName>
        <fullName evidence="4">Alkaline phosphatase family protein</fullName>
    </recommendedName>
</protein>
<feature type="region of interest" description="Disordered" evidence="1">
    <location>
        <begin position="125"/>
        <end position="144"/>
    </location>
</feature>
<dbReference type="PANTHER" id="PTHR37031:SF2">
    <property type="entry name" value="PHOD-LIKE PHOSPHATASE METALLOPHOSPHATASE DOMAIN-CONTAINING PROTEIN"/>
    <property type="match status" value="1"/>
</dbReference>
<evidence type="ECO:0000313" key="2">
    <source>
        <dbReference type="EMBL" id="GLS28264.1"/>
    </source>
</evidence>
<keyword evidence="3" id="KW-1185">Reference proteome</keyword>